<evidence type="ECO:0000313" key="2">
    <source>
        <dbReference type="Proteomes" id="UP001427805"/>
    </source>
</evidence>
<gene>
    <name evidence="1" type="ORF">TPR58_20805</name>
</gene>
<proteinExistence type="predicted"/>
<sequence>MTLLARDGACLVRRTGQRDIALAPAAPCRFLRANGQVQQHGYPDRGIDAVVLVIGSPASAAQKAEFGIAASEDCGTIAHGLTLRGTTITAAARPLRGGMFCVDKGRDEKDFYAAAHEA</sequence>
<organism evidence="1 2">
    <name type="scientific">Sphingomonas rustica</name>
    <dbReference type="NCBI Taxonomy" id="3103142"/>
    <lineage>
        <taxon>Bacteria</taxon>
        <taxon>Pseudomonadati</taxon>
        <taxon>Pseudomonadota</taxon>
        <taxon>Alphaproteobacteria</taxon>
        <taxon>Sphingomonadales</taxon>
        <taxon>Sphingomonadaceae</taxon>
        <taxon>Sphingomonas</taxon>
    </lineage>
</organism>
<protein>
    <submittedName>
        <fullName evidence="1">Uncharacterized protein</fullName>
    </submittedName>
</protein>
<name>A0ABV0BFK8_9SPHN</name>
<dbReference type="EMBL" id="JBDIZK010000015">
    <property type="protein sequence ID" value="MEN3749626.1"/>
    <property type="molecule type" value="Genomic_DNA"/>
</dbReference>
<keyword evidence="2" id="KW-1185">Reference proteome</keyword>
<reference evidence="1 2" key="1">
    <citation type="submission" date="2024-05" db="EMBL/GenBank/DDBJ databases">
        <title>Sphingomonas sp. HF-S3 16S ribosomal RNA gene Genome sequencing and assembly.</title>
        <authorList>
            <person name="Lee H."/>
        </authorList>
    </citation>
    <scope>NUCLEOTIDE SEQUENCE [LARGE SCALE GENOMIC DNA]</scope>
    <source>
        <strain evidence="1 2">HF-S3</strain>
    </source>
</reference>
<accession>A0ABV0BFK8</accession>
<comment type="caution">
    <text evidence="1">The sequence shown here is derived from an EMBL/GenBank/DDBJ whole genome shotgun (WGS) entry which is preliminary data.</text>
</comment>
<dbReference type="RefSeq" id="WP_346248671.1">
    <property type="nucleotide sequence ID" value="NZ_JBDIZK010000015.1"/>
</dbReference>
<evidence type="ECO:0000313" key="1">
    <source>
        <dbReference type="EMBL" id="MEN3749626.1"/>
    </source>
</evidence>
<dbReference type="Proteomes" id="UP001427805">
    <property type="component" value="Unassembled WGS sequence"/>
</dbReference>